<organism evidence="2 3">
    <name type="scientific">Hephaestia caeni</name>
    <dbReference type="NCBI Taxonomy" id="645617"/>
    <lineage>
        <taxon>Bacteria</taxon>
        <taxon>Pseudomonadati</taxon>
        <taxon>Pseudomonadota</taxon>
        <taxon>Alphaproteobacteria</taxon>
        <taxon>Sphingomonadales</taxon>
        <taxon>Sphingomonadaceae</taxon>
        <taxon>Hephaestia</taxon>
    </lineage>
</organism>
<comment type="caution">
    <text evidence="2">The sequence shown here is derived from an EMBL/GenBank/DDBJ whole genome shotgun (WGS) entry which is preliminary data.</text>
</comment>
<dbReference type="Pfam" id="PF03938">
    <property type="entry name" value="OmpH"/>
    <property type="match status" value="1"/>
</dbReference>
<name>A0A397PB24_9SPHN</name>
<accession>A0A397PB24</accession>
<keyword evidence="3" id="KW-1185">Reference proteome</keyword>
<evidence type="ECO:0000313" key="2">
    <source>
        <dbReference type="EMBL" id="RIA46292.1"/>
    </source>
</evidence>
<evidence type="ECO:0000256" key="1">
    <source>
        <dbReference type="SAM" id="SignalP"/>
    </source>
</evidence>
<keyword evidence="1" id="KW-0732">Signal</keyword>
<sequence>MSRIPMMLAALTVATMPVPSVAQSTGAQQGLGGPVIPGVCLLSREALFANAAVAKVATARLSELTRTAQAEIDAQRTPLEAEAKALQDLPTNEANNRRRTALETSWTALQRKAAHNSREMDATRTKVMQRISAEAEPLISQAYTSKKCGLLLDRSTALGGNFTNDLTAEVARGLDAKIQTISFERERLPEQQP</sequence>
<feature type="chain" id="PRO_5017473206" evidence="1">
    <location>
        <begin position="23"/>
        <end position="193"/>
    </location>
</feature>
<gene>
    <name evidence="2" type="ORF">DFR49_0828</name>
</gene>
<dbReference type="SUPFAM" id="SSF111384">
    <property type="entry name" value="OmpH-like"/>
    <property type="match status" value="1"/>
</dbReference>
<dbReference type="GO" id="GO:0051082">
    <property type="term" value="F:unfolded protein binding"/>
    <property type="evidence" value="ECO:0007669"/>
    <property type="project" value="InterPro"/>
</dbReference>
<protein>
    <submittedName>
        <fullName evidence="2">Skp family chaperone for outer membrane proteins</fullName>
    </submittedName>
</protein>
<dbReference type="SMART" id="SM00935">
    <property type="entry name" value="OmpH"/>
    <property type="match status" value="1"/>
</dbReference>
<dbReference type="Proteomes" id="UP000266568">
    <property type="component" value="Unassembled WGS sequence"/>
</dbReference>
<dbReference type="InterPro" id="IPR005632">
    <property type="entry name" value="Chaperone_Skp"/>
</dbReference>
<dbReference type="AlphaFoldDB" id="A0A397PB24"/>
<dbReference type="OrthoDB" id="7573043at2"/>
<feature type="signal peptide" evidence="1">
    <location>
        <begin position="1"/>
        <end position="22"/>
    </location>
</feature>
<proteinExistence type="predicted"/>
<reference evidence="2 3" key="1">
    <citation type="submission" date="2018-08" db="EMBL/GenBank/DDBJ databases">
        <title>Genomic Encyclopedia of Type Strains, Phase IV (KMG-IV): sequencing the most valuable type-strain genomes for metagenomic binning, comparative biology and taxonomic classification.</title>
        <authorList>
            <person name="Goeker M."/>
        </authorList>
    </citation>
    <scope>NUCLEOTIDE SEQUENCE [LARGE SCALE GENOMIC DNA]</scope>
    <source>
        <strain evidence="2 3">DSM 25527</strain>
    </source>
</reference>
<evidence type="ECO:0000313" key="3">
    <source>
        <dbReference type="Proteomes" id="UP000266568"/>
    </source>
</evidence>
<dbReference type="InterPro" id="IPR024930">
    <property type="entry name" value="Skp_dom_sf"/>
</dbReference>
<dbReference type="Gene3D" id="3.30.910.20">
    <property type="entry name" value="Skp domain"/>
    <property type="match status" value="1"/>
</dbReference>
<dbReference type="EMBL" id="QXDC01000002">
    <property type="protein sequence ID" value="RIA46292.1"/>
    <property type="molecule type" value="Genomic_DNA"/>
</dbReference>